<proteinExistence type="inferred from homology"/>
<dbReference type="GO" id="GO:0005886">
    <property type="term" value="C:plasma membrane"/>
    <property type="evidence" value="ECO:0007669"/>
    <property type="project" value="UniProtKB-SubCell"/>
</dbReference>
<protein>
    <recommendedName>
        <fullName evidence="1">Netrin receptor UNC5</fullName>
    </recommendedName>
</protein>
<dbReference type="PANTHER" id="PTHR12582">
    <property type="entry name" value="NETRIN RECEPTOR UNC5"/>
    <property type="match status" value="1"/>
</dbReference>
<dbReference type="EnsemblMetazoa" id="XM_030975649">
    <property type="protein sequence ID" value="XP_030831509"/>
    <property type="gene ID" value="LOC105441894"/>
</dbReference>
<dbReference type="Gene3D" id="1.10.533.10">
    <property type="entry name" value="Death Domain, Fas"/>
    <property type="match status" value="1"/>
</dbReference>
<organism evidence="5 6">
    <name type="scientific">Strongylocentrotus purpuratus</name>
    <name type="common">Purple sea urchin</name>
    <dbReference type="NCBI Taxonomy" id="7668"/>
    <lineage>
        <taxon>Eukaryota</taxon>
        <taxon>Metazoa</taxon>
        <taxon>Echinodermata</taxon>
        <taxon>Eleutherozoa</taxon>
        <taxon>Echinozoa</taxon>
        <taxon>Echinoidea</taxon>
        <taxon>Euechinoidea</taxon>
        <taxon>Echinacea</taxon>
        <taxon>Camarodonta</taxon>
        <taxon>Echinidea</taxon>
        <taxon>Strongylocentrotidae</taxon>
        <taxon>Strongylocentrotus</taxon>
    </lineage>
</organism>
<dbReference type="InterPro" id="IPR000906">
    <property type="entry name" value="ZU5_dom"/>
</dbReference>
<comment type="subcellular location">
    <subcellularLocation>
        <location evidence="1">Cell membrane</location>
        <topology evidence="1">Single-pass type I membrane protein</topology>
    </subcellularLocation>
</comment>
<dbReference type="PANTHER" id="PTHR12582:SF41">
    <property type="entry name" value="UNC5C-LIKE PROTEIN"/>
    <property type="match status" value="1"/>
</dbReference>
<dbReference type="InterPro" id="IPR037936">
    <property type="entry name" value="UNC5A-D"/>
</dbReference>
<dbReference type="GeneID" id="105441894"/>
<feature type="domain" description="Death" evidence="3">
    <location>
        <begin position="691"/>
        <end position="755"/>
    </location>
</feature>
<dbReference type="OrthoDB" id="9949242at2759"/>
<keyword evidence="1" id="KW-0393">Immunoglobulin domain</keyword>
<dbReference type="InParanoid" id="A0A7M7N5Q2"/>
<dbReference type="InterPro" id="IPR000488">
    <property type="entry name" value="Death_dom"/>
</dbReference>
<dbReference type="SUPFAM" id="SSF47986">
    <property type="entry name" value="DEATH domain"/>
    <property type="match status" value="1"/>
</dbReference>
<feature type="region of interest" description="Disordered" evidence="2">
    <location>
        <begin position="653"/>
        <end position="672"/>
    </location>
</feature>
<dbReference type="AlphaFoldDB" id="A0A7M7N5Q2"/>
<dbReference type="Gene3D" id="2.60.220.30">
    <property type="match status" value="2"/>
</dbReference>
<dbReference type="KEGG" id="spu:105441894"/>
<keyword evidence="6" id="KW-1185">Reference proteome</keyword>
<dbReference type="SMART" id="SM00218">
    <property type="entry name" value="ZU5"/>
    <property type="match status" value="1"/>
</dbReference>
<accession>A0A7M7N5Q2</accession>
<sequence>MNTSQEIEIEDHGVSLYISPDAVHQSDPCTVTLTLLRDTPSVDIQDDESMVCYGIRCDPPNMIFHQPVKIRIPHYSLVTNPDRVKPDIVSRVWDSVKDIPRTSRKRSSSSPAEPPYCRVFRRHLELYIDHCAEWWVLIPLEQQVIRQQLMCTPYIPDKIERGKEFEVHLQMHADLPGIETDIRQEKKQQSYHKSHRSVPFSVESKSGDVTVTCHREGRQVESKMDRSTYLLLSPHHFFVEEVLKSDLTDNDVLTVAQTMTVDQFYDLGVALGFTIQQLDVIEYRRFHDKEQAIYDIEIPGRTLLAFARQIRPKKFYEIGGKLGFNKSELQHIEHRTLYNRNNANIQMLSHWIASQTSGPKAKQTLKLVWESVQDSSKAEKTEDGRSATGHLGALGGKLSTKSYGFTLHIPPGALEEDEEISLQVLTEIPNGLTLKEDELLVSHGFQCYPSGLRFKKPAKLIIPHCALVTAPNKVQTILYSWNQSGTPKRLPDSSNFICSVQERWLEVSVSHFSGGYIALILDWLFCNDILLSCMSFLPRLMPLDRKPILEVRFVKKPHGQKWYHVHELNNPSFQPVKGDDDDIVIRKGTLTVAYKSDVHAIQFSDMKTQTKVTKYFELDLTEESDETLVTLEVVQTSTQTIKFKPRFQGIGKETTVQNAPSPSSDEIPSDEQKVTDANILKLARLLPPDLWSPLHVALRIDYSIAEGIREKFRGISEQYIHLLQTWKAASTRTREDLNAVLNQAEAGGFVDKYLD</sequence>
<evidence type="ECO:0000259" key="4">
    <source>
        <dbReference type="PROSITE" id="PS51145"/>
    </source>
</evidence>
<comment type="function">
    <text evidence="1">Receptor for netrin required for axon guidance. Mediates axon repulsion of neuronal growth cones in the developing nervous system upon ligand binding.</text>
</comment>
<evidence type="ECO:0000256" key="1">
    <source>
        <dbReference type="RuleBase" id="RU367033"/>
    </source>
</evidence>
<evidence type="ECO:0000259" key="3">
    <source>
        <dbReference type="PROSITE" id="PS50017"/>
    </source>
</evidence>
<comment type="similarity">
    <text evidence="1">Belongs to the unc-5 family.</text>
</comment>
<evidence type="ECO:0000256" key="2">
    <source>
        <dbReference type="SAM" id="MobiDB-lite"/>
    </source>
</evidence>
<reference evidence="5" key="2">
    <citation type="submission" date="2021-01" db="UniProtKB">
        <authorList>
            <consortium name="EnsemblMetazoa"/>
        </authorList>
    </citation>
    <scope>IDENTIFICATION</scope>
</reference>
<dbReference type="Proteomes" id="UP000007110">
    <property type="component" value="Unassembled WGS sequence"/>
</dbReference>
<name>A0A7M7N5Q2_STRPU</name>
<reference evidence="6" key="1">
    <citation type="submission" date="2015-02" db="EMBL/GenBank/DDBJ databases">
        <title>Genome sequencing for Strongylocentrotus purpuratus.</title>
        <authorList>
            <person name="Murali S."/>
            <person name="Liu Y."/>
            <person name="Vee V."/>
            <person name="English A."/>
            <person name="Wang M."/>
            <person name="Skinner E."/>
            <person name="Han Y."/>
            <person name="Muzny D.M."/>
            <person name="Worley K.C."/>
            <person name="Gibbs R.A."/>
        </authorList>
    </citation>
    <scope>NUCLEOTIDE SEQUENCE</scope>
</reference>
<dbReference type="PROSITE" id="PS50017">
    <property type="entry name" value="DEATH_DOMAIN"/>
    <property type="match status" value="1"/>
</dbReference>
<evidence type="ECO:0000313" key="5">
    <source>
        <dbReference type="EnsemblMetazoa" id="XP_030831509"/>
    </source>
</evidence>
<keyword evidence="1" id="KW-0217">Developmental protein</keyword>
<dbReference type="InterPro" id="IPR011029">
    <property type="entry name" value="DEATH-like_dom_sf"/>
</dbReference>
<evidence type="ECO:0000313" key="6">
    <source>
        <dbReference type="Proteomes" id="UP000007110"/>
    </source>
</evidence>
<dbReference type="PROSITE" id="PS51145">
    <property type="entry name" value="ZU5"/>
    <property type="match status" value="1"/>
</dbReference>
<keyword evidence="1" id="KW-0675">Receptor</keyword>
<dbReference type="RefSeq" id="XP_030831509.1">
    <property type="nucleotide sequence ID" value="XM_030975649.1"/>
</dbReference>
<dbReference type="Pfam" id="PF00791">
    <property type="entry name" value="ZU5"/>
    <property type="match status" value="2"/>
</dbReference>
<dbReference type="GO" id="GO:0005042">
    <property type="term" value="F:netrin receptor activity"/>
    <property type="evidence" value="ECO:0007669"/>
    <property type="project" value="UniProtKB-UniRule"/>
</dbReference>
<feature type="domain" description="ZU5" evidence="4">
    <location>
        <begin position="385"/>
        <end position="521"/>
    </location>
</feature>
<dbReference type="CDD" id="cd01670">
    <property type="entry name" value="Death"/>
    <property type="match status" value="1"/>
</dbReference>